<keyword evidence="6 9" id="KW-1133">Transmembrane helix</keyword>
<comment type="subunit">
    <text evidence="9">The complex comprises the extracytoplasmic solute receptor protein and the two transmembrane proteins.</text>
</comment>
<evidence type="ECO:0000256" key="1">
    <source>
        <dbReference type="ARBA" id="ARBA00004429"/>
    </source>
</evidence>
<dbReference type="Pfam" id="PF04290">
    <property type="entry name" value="DctQ"/>
    <property type="match status" value="1"/>
</dbReference>
<evidence type="ECO:0000256" key="2">
    <source>
        <dbReference type="ARBA" id="ARBA00022448"/>
    </source>
</evidence>
<dbReference type="GO" id="GO:0005886">
    <property type="term" value="C:plasma membrane"/>
    <property type="evidence" value="ECO:0007669"/>
    <property type="project" value="UniProtKB-SubCell"/>
</dbReference>
<gene>
    <name evidence="11" type="ORF">SAMN04487972_1484</name>
</gene>
<evidence type="ECO:0000313" key="12">
    <source>
        <dbReference type="Proteomes" id="UP000182312"/>
    </source>
</evidence>
<comment type="function">
    <text evidence="9">Part of the tripartite ATP-independent periplasmic (TRAP) transport system.</text>
</comment>
<dbReference type="PANTHER" id="PTHR35011:SF10">
    <property type="entry name" value="TRAP TRANSPORTER SMALL PERMEASE PROTEIN"/>
    <property type="match status" value="1"/>
</dbReference>
<dbReference type="Proteomes" id="UP000182312">
    <property type="component" value="Unassembled WGS sequence"/>
</dbReference>
<dbReference type="GO" id="GO:0022857">
    <property type="term" value="F:transmembrane transporter activity"/>
    <property type="evidence" value="ECO:0007669"/>
    <property type="project" value="UniProtKB-UniRule"/>
</dbReference>
<evidence type="ECO:0000256" key="6">
    <source>
        <dbReference type="ARBA" id="ARBA00022989"/>
    </source>
</evidence>
<dbReference type="PANTHER" id="PTHR35011">
    <property type="entry name" value="2,3-DIKETO-L-GULONATE TRAP TRANSPORTER SMALL PERMEASE PROTEIN YIAM"/>
    <property type="match status" value="1"/>
</dbReference>
<evidence type="ECO:0000256" key="5">
    <source>
        <dbReference type="ARBA" id="ARBA00022692"/>
    </source>
</evidence>
<dbReference type="EMBL" id="FOJO01000048">
    <property type="protein sequence ID" value="SFA62366.1"/>
    <property type="molecule type" value="Genomic_DNA"/>
</dbReference>
<keyword evidence="3" id="KW-1003">Cell membrane</keyword>
<evidence type="ECO:0000256" key="9">
    <source>
        <dbReference type="RuleBase" id="RU369079"/>
    </source>
</evidence>
<accession>A0A1I0UGH8</accession>
<keyword evidence="7 9" id="KW-0472">Membrane</keyword>
<protein>
    <recommendedName>
        <fullName evidence="9">TRAP transporter small permease protein</fullName>
    </recommendedName>
</protein>
<keyword evidence="4 9" id="KW-0997">Cell inner membrane</keyword>
<feature type="transmembrane region" description="Helical" evidence="9">
    <location>
        <begin position="7"/>
        <end position="30"/>
    </location>
</feature>
<dbReference type="GO" id="GO:0015740">
    <property type="term" value="P:C4-dicarboxylate transport"/>
    <property type="evidence" value="ECO:0007669"/>
    <property type="project" value="TreeGrafter"/>
</dbReference>
<feature type="transmembrane region" description="Helical" evidence="9">
    <location>
        <begin position="50"/>
        <end position="69"/>
    </location>
</feature>
<evidence type="ECO:0000256" key="4">
    <source>
        <dbReference type="ARBA" id="ARBA00022519"/>
    </source>
</evidence>
<proteinExistence type="inferred from homology"/>
<feature type="domain" description="Tripartite ATP-independent periplasmic transporters DctQ component" evidence="10">
    <location>
        <begin position="26"/>
        <end position="158"/>
    </location>
</feature>
<keyword evidence="2 9" id="KW-0813">Transport</keyword>
<name>A0A1I0UGH8_9RHOB</name>
<feature type="transmembrane region" description="Helical" evidence="9">
    <location>
        <begin position="131"/>
        <end position="154"/>
    </location>
</feature>
<dbReference type="InterPro" id="IPR007387">
    <property type="entry name" value="TRAP_DctQ"/>
</dbReference>
<reference evidence="11 12" key="1">
    <citation type="submission" date="2016-10" db="EMBL/GenBank/DDBJ databases">
        <authorList>
            <person name="de Groot N.N."/>
        </authorList>
    </citation>
    <scope>NUCLEOTIDE SEQUENCE [LARGE SCALE GENOMIC DNA]</scope>
    <source>
        <strain evidence="11 12">CGMCC 1.6117</strain>
    </source>
</reference>
<dbReference type="InterPro" id="IPR055348">
    <property type="entry name" value="DctQ"/>
</dbReference>
<organism evidence="11 12">
    <name type="scientific">Paracoccus halophilus</name>
    <dbReference type="NCBI Taxonomy" id="376733"/>
    <lineage>
        <taxon>Bacteria</taxon>
        <taxon>Pseudomonadati</taxon>
        <taxon>Pseudomonadota</taxon>
        <taxon>Alphaproteobacteria</taxon>
        <taxon>Rhodobacterales</taxon>
        <taxon>Paracoccaceae</taxon>
        <taxon>Paracoccus</taxon>
    </lineage>
</organism>
<evidence type="ECO:0000313" key="11">
    <source>
        <dbReference type="EMBL" id="SFA62366.1"/>
    </source>
</evidence>
<evidence type="ECO:0000259" key="10">
    <source>
        <dbReference type="Pfam" id="PF04290"/>
    </source>
</evidence>
<keyword evidence="5 9" id="KW-0812">Transmembrane</keyword>
<evidence type="ECO:0000256" key="7">
    <source>
        <dbReference type="ARBA" id="ARBA00023136"/>
    </source>
</evidence>
<evidence type="ECO:0000256" key="3">
    <source>
        <dbReference type="ARBA" id="ARBA00022475"/>
    </source>
</evidence>
<dbReference type="AlphaFoldDB" id="A0A1I0UGH8"/>
<comment type="subcellular location">
    <subcellularLocation>
        <location evidence="1 9">Cell inner membrane</location>
        <topology evidence="1 9">Multi-pass membrane protein</topology>
    </subcellularLocation>
</comment>
<dbReference type="OrthoDB" id="4250245at2"/>
<comment type="similarity">
    <text evidence="8 9">Belongs to the TRAP transporter small permease family.</text>
</comment>
<sequence length="183" mass="20198">MSNIEKILSLMAKALMWVSGICLVAMMLHVCLDVAAKNMTGRPVPGTAEIVARYYMLAAVFLPLPLVELRNNAIVVDLFYDMFGPAVQKLCMVIAYLGQTAFFGLLAYRSFWDAIDSYHKGEFVDGQVPIIVWPAAFFLPFGFALAFLVSLLRVGQVLTRNDWRGIVAPHPSDDAVPGQQEGI</sequence>
<feature type="transmembrane region" description="Helical" evidence="9">
    <location>
        <begin position="90"/>
        <end position="111"/>
    </location>
</feature>
<evidence type="ECO:0000256" key="8">
    <source>
        <dbReference type="ARBA" id="ARBA00038436"/>
    </source>
</evidence>